<keyword evidence="2" id="KW-0614">Plasmid</keyword>
<organism evidence="2">
    <name type="scientific">Brevibacillus laterosporus</name>
    <name type="common">Bacillus laterosporus</name>
    <dbReference type="NCBI Taxonomy" id="1465"/>
    <lineage>
        <taxon>Bacteria</taxon>
        <taxon>Bacillati</taxon>
        <taxon>Bacillota</taxon>
        <taxon>Bacilli</taxon>
        <taxon>Bacillales</taxon>
        <taxon>Paenibacillaceae</taxon>
        <taxon>Brevibacillus</taxon>
    </lineage>
</organism>
<feature type="domain" description="PRC-barrel" evidence="1">
    <location>
        <begin position="5"/>
        <end position="69"/>
    </location>
</feature>
<dbReference type="InterPro" id="IPR011033">
    <property type="entry name" value="PRC_barrel-like_sf"/>
</dbReference>
<sequence>MKRALDVVGLPVLAMNTGEEIGIVRDILCDLHLQVIGLVLQEAGWFQQGRYIHSNHIGTIGDDFITVEDKHVVTSMRHLDTNQMFCLFTGEHALKGKQAVTETGAWLGKVEDVYFSVDWERMVGYELSDGWIADITEGRKRINATSPVSIGNEHLIIPRHTGFKAH</sequence>
<feature type="domain" description="PRC-barrel" evidence="1">
    <location>
        <begin position="93"/>
        <end position="157"/>
    </location>
</feature>
<dbReference type="InterPro" id="IPR027275">
    <property type="entry name" value="PRC-brl_dom"/>
</dbReference>
<geneLocation type="plasmid" evidence="2">
    <name>unnamed1</name>
</geneLocation>
<dbReference type="AlphaFoldDB" id="A0A0F7C0W9"/>
<dbReference type="RefSeq" id="WP_031413996.1">
    <property type="nucleotide sequence ID" value="NZ_CP011075.1"/>
</dbReference>
<dbReference type="SUPFAM" id="SSF50346">
    <property type="entry name" value="PRC-barrel domain"/>
    <property type="match status" value="2"/>
</dbReference>
<evidence type="ECO:0000313" key="2">
    <source>
        <dbReference type="EMBL" id="AKF94988.1"/>
    </source>
</evidence>
<evidence type="ECO:0000259" key="1">
    <source>
        <dbReference type="Pfam" id="PF05239"/>
    </source>
</evidence>
<name>A0A0F7C0W9_BRELA</name>
<proteinExistence type="predicted"/>
<protein>
    <submittedName>
        <fullName evidence="2">Photosystem reaction center subunit H</fullName>
    </submittedName>
</protein>
<gene>
    <name evidence="2" type="ORF">EX87_15015</name>
</gene>
<accession>A0A0F7C0W9</accession>
<dbReference type="Gene3D" id="2.30.30.240">
    <property type="entry name" value="PRC-barrel domain"/>
    <property type="match status" value="2"/>
</dbReference>
<dbReference type="EMBL" id="CP011075">
    <property type="protein sequence ID" value="AKF94988.1"/>
    <property type="molecule type" value="Genomic_DNA"/>
</dbReference>
<dbReference type="Pfam" id="PF05239">
    <property type="entry name" value="PRC"/>
    <property type="match status" value="2"/>
</dbReference>
<reference evidence="2" key="1">
    <citation type="submission" date="2015-03" db="EMBL/GenBank/DDBJ databases">
        <title>MIGS Cultured Bacterial/Archaeal sample from Brevibacillus laterosporus.</title>
        <authorList>
            <person name="Zeng D."/>
            <person name="Zhu L."/>
            <person name="Dong G."/>
            <person name="Ye W."/>
            <person name="Ren D."/>
            <person name="Wu L."/>
            <person name="Xu J."/>
            <person name="Li G."/>
            <person name="Guo L."/>
        </authorList>
    </citation>
    <scope>NUCLEOTIDE SEQUENCE</scope>
    <source>
        <strain evidence="2">B9</strain>
        <plasmid evidence="2">unnamed1</plasmid>
    </source>
</reference>